<keyword evidence="8 14" id="KW-0518">Myosin</keyword>
<dbReference type="Pfam" id="PF00063">
    <property type="entry name" value="Myosin_head"/>
    <property type="match status" value="1"/>
</dbReference>
<evidence type="ECO:0000256" key="13">
    <source>
        <dbReference type="PROSITE-ProRule" id="PRU00283"/>
    </source>
</evidence>
<comment type="similarity">
    <text evidence="13">Belongs to the TRAFAC class myosin-kinesin ATPase superfamily. Kinesin family.</text>
</comment>
<evidence type="ECO:0000256" key="11">
    <source>
        <dbReference type="ARBA" id="ARBA00023203"/>
    </source>
</evidence>
<evidence type="ECO:0000259" key="17">
    <source>
        <dbReference type="PROSITE" id="PS50067"/>
    </source>
</evidence>
<evidence type="ECO:0008006" key="22">
    <source>
        <dbReference type="Google" id="ProtNLM"/>
    </source>
</evidence>
<keyword evidence="7 15" id="KW-0175">Coiled coil</keyword>
<dbReference type="FunFam" id="2.30.30.360:FF:000001">
    <property type="entry name" value="Myosin heavy chain"/>
    <property type="match status" value="1"/>
</dbReference>
<dbReference type="SUPFAM" id="SSF57997">
    <property type="entry name" value="Tropomyosin"/>
    <property type="match status" value="1"/>
</dbReference>
<feature type="coiled-coil region" evidence="15">
    <location>
        <begin position="971"/>
        <end position="1278"/>
    </location>
</feature>
<keyword evidence="4 14" id="KW-0547">Nucleotide-binding</keyword>
<dbReference type="SMART" id="SM00242">
    <property type="entry name" value="MYSc"/>
    <property type="match status" value="1"/>
</dbReference>
<evidence type="ECO:0000256" key="5">
    <source>
        <dbReference type="ARBA" id="ARBA00022840"/>
    </source>
</evidence>
<dbReference type="PANTHER" id="PTHR45615:SF26">
    <property type="entry name" value="MYOSIN-15"/>
    <property type="match status" value="1"/>
</dbReference>
<keyword evidence="11 14" id="KW-0009">Actin-binding</keyword>
<keyword evidence="2" id="KW-0787">Thick filament</keyword>
<proteinExistence type="inferred from homology"/>
<dbReference type="InterPro" id="IPR001752">
    <property type="entry name" value="Kinesin_motor_dom"/>
</dbReference>
<dbReference type="GO" id="GO:0003777">
    <property type="term" value="F:microtubule motor activity"/>
    <property type="evidence" value="ECO:0007669"/>
    <property type="project" value="InterPro"/>
</dbReference>
<feature type="domain" description="Kinesin motor" evidence="17">
    <location>
        <begin position="1"/>
        <end position="154"/>
    </location>
</feature>
<dbReference type="Gene3D" id="2.30.30.360">
    <property type="entry name" value="Myosin S1 fragment, N-terminal"/>
    <property type="match status" value="1"/>
</dbReference>
<dbReference type="PROSITE" id="PS51844">
    <property type="entry name" value="SH3_LIKE"/>
    <property type="match status" value="1"/>
</dbReference>
<comment type="caution">
    <text evidence="13">Lacks conserved residue(s) required for the propagation of feature annotation.</text>
</comment>
<evidence type="ECO:0000256" key="3">
    <source>
        <dbReference type="ARBA" id="ARBA00022481"/>
    </source>
</evidence>
<feature type="binding site" evidence="14">
    <location>
        <begin position="302"/>
        <end position="309"/>
    </location>
    <ligand>
        <name>ATP</name>
        <dbReference type="ChEBI" id="CHEBI:30616"/>
    </ligand>
</feature>
<dbReference type="InterPro" id="IPR014751">
    <property type="entry name" value="XRCC4-like_C"/>
</dbReference>
<evidence type="ECO:0000259" key="19">
    <source>
        <dbReference type="PROSITE" id="PS51844"/>
    </source>
</evidence>
<dbReference type="Gene3D" id="3.40.850.10">
    <property type="entry name" value="Kinesin motor domain"/>
    <property type="match status" value="2"/>
</dbReference>
<dbReference type="FunFam" id="1.20.58.530:FF:000001">
    <property type="entry name" value="Myosin heavy chain"/>
    <property type="match status" value="1"/>
</dbReference>
<dbReference type="FunFam" id="1.20.5.370:FF:000001">
    <property type="entry name" value="Myosin heavy chain"/>
    <property type="match status" value="1"/>
</dbReference>
<keyword evidence="9 14" id="KW-0505">Motor protein</keyword>
<organism evidence="20 21">
    <name type="scientific">Bos mutus</name>
    <name type="common">wild yak</name>
    <dbReference type="NCBI Taxonomy" id="72004"/>
    <lineage>
        <taxon>Eukaryota</taxon>
        <taxon>Metazoa</taxon>
        <taxon>Chordata</taxon>
        <taxon>Craniata</taxon>
        <taxon>Vertebrata</taxon>
        <taxon>Euteleostomi</taxon>
        <taxon>Mammalia</taxon>
        <taxon>Eutheria</taxon>
        <taxon>Laurasiatheria</taxon>
        <taxon>Artiodactyla</taxon>
        <taxon>Ruminantia</taxon>
        <taxon>Pecora</taxon>
        <taxon>Bovidae</taxon>
        <taxon>Bovinae</taxon>
        <taxon>Bos</taxon>
    </lineage>
</organism>
<dbReference type="FunFam" id="1.10.10.820:FF:000001">
    <property type="entry name" value="Myosin heavy chain"/>
    <property type="match status" value="1"/>
</dbReference>
<dbReference type="GO" id="GO:0016460">
    <property type="term" value="C:myosin II complex"/>
    <property type="evidence" value="ECO:0007669"/>
    <property type="project" value="TreeGrafter"/>
</dbReference>
<dbReference type="GO" id="GO:0005737">
    <property type="term" value="C:cytoplasm"/>
    <property type="evidence" value="ECO:0007669"/>
    <property type="project" value="TreeGrafter"/>
</dbReference>
<comment type="subunit">
    <text evidence="12">Muscle myosin is a hexameric protein that consists of 2 heavy chain subunits (MHC), 2 alkali light chain subunits (MLC) and 2 regulatory light chain subunits (MLC-2).</text>
</comment>
<feature type="domain" description="Myosin motor" evidence="18">
    <location>
        <begin position="210"/>
        <end position="897"/>
    </location>
</feature>
<dbReference type="PANTHER" id="PTHR45615">
    <property type="entry name" value="MYOSIN HEAVY CHAIN, NON-MUSCLE"/>
    <property type="match status" value="1"/>
</dbReference>
<dbReference type="Gene3D" id="1.20.120.720">
    <property type="entry name" value="Myosin VI head, motor domain, U50 subdomain"/>
    <property type="match status" value="1"/>
</dbReference>
<dbReference type="InterPro" id="IPR027417">
    <property type="entry name" value="P-loop_NTPase"/>
</dbReference>
<dbReference type="GO" id="GO:0008017">
    <property type="term" value="F:microtubule binding"/>
    <property type="evidence" value="ECO:0007669"/>
    <property type="project" value="InterPro"/>
</dbReference>
<reference evidence="20" key="1">
    <citation type="submission" date="2019-10" db="EMBL/GenBank/DDBJ databases">
        <title>The sequence and de novo assembly of the wild yak genome.</title>
        <authorList>
            <person name="Liu Y."/>
        </authorList>
    </citation>
    <scope>NUCLEOTIDE SEQUENCE [LARGE SCALE GENOMIC DNA]</scope>
    <source>
        <strain evidence="20">WY2019</strain>
    </source>
</reference>
<dbReference type="PRINTS" id="PR00193">
    <property type="entry name" value="MYOSINHEAVY"/>
</dbReference>
<evidence type="ECO:0000256" key="16">
    <source>
        <dbReference type="SAM" id="MobiDB-lite"/>
    </source>
</evidence>
<evidence type="ECO:0000256" key="12">
    <source>
        <dbReference type="ARBA" id="ARBA00038612"/>
    </source>
</evidence>
<evidence type="ECO:0000256" key="15">
    <source>
        <dbReference type="SAM" id="Coils"/>
    </source>
</evidence>
<dbReference type="InterPro" id="IPR008989">
    <property type="entry name" value="Myosin_S1_N"/>
</dbReference>
<evidence type="ECO:0000256" key="8">
    <source>
        <dbReference type="ARBA" id="ARBA00023123"/>
    </source>
</evidence>
<keyword evidence="3" id="KW-0488">Methylation</keyword>
<feature type="domain" description="Myosin N-terminal SH3-like" evidence="19">
    <location>
        <begin position="156"/>
        <end position="206"/>
    </location>
</feature>
<dbReference type="Pfam" id="PF01576">
    <property type="entry name" value="Myosin_tail_1"/>
    <property type="match status" value="1"/>
</dbReference>
<feature type="coiled-coil region" evidence="15">
    <location>
        <begin position="1572"/>
        <end position="1708"/>
    </location>
</feature>
<accession>A0A6B0R016</accession>
<dbReference type="Gene3D" id="4.10.270.10">
    <property type="entry name" value="Myosin, subunit A"/>
    <property type="match status" value="1"/>
</dbReference>
<dbReference type="Gene3D" id="1.10.10.820">
    <property type="match status" value="1"/>
</dbReference>
<evidence type="ECO:0000256" key="7">
    <source>
        <dbReference type="ARBA" id="ARBA00023054"/>
    </source>
</evidence>
<keyword evidence="10" id="KW-0514">Muscle protein</keyword>
<keyword evidence="5 14" id="KW-0067">ATP-binding</keyword>
<evidence type="ECO:0000256" key="2">
    <source>
        <dbReference type="ARBA" id="ARBA00022433"/>
    </source>
</evidence>
<evidence type="ECO:0000256" key="1">
    <source>
        <dbReference type="ARBA" id="ARBA00008314"/>
    </source>
</evidence>
<dbReference type="GO" id="GO:0051015">
    <property type="term" value="F:actin filament binding"/>
    <property type="evidence" value="ECO:0007669"/>
    <property type="project" value="InterPro"/>
</dbReference>
<dbReference type="InterPro" id="IPR002928">
    <property type="entry name" value="Myosin_tail"/>
</dbReference>
<dbReference type="Gene3D" id="1.20.5.370">
    <property type="match status" value="5"/>
</dbReference>
<dbReference type="Gene3D" id="1.20.58.530">
    <property type="match status" value="1"/>
</dbReference>
<evidence type="ECO:0000259" key="18">
    <source>
        <dbReference type="PROSITE" id="PS51456"/>
    </source>
</evidence>
<dbReference type="InterPro" id="IPR036961">
    <property type="entry name" value="Kinesin_motor_dom_sf"/>
</dbReference>
<evidence type="ECO:0000256" key="4">
    <source>
        <dbReference type="ARBA" id="ARBA00022741"/>
    </source>
</evidence>
<dbReference type="Gene3D" id="1.20.5.340">
    <property type="match status" value="4"/>
</dbReference>
<protein>
    <recommendedName>
        <fullName evidence="22">Myosin heavy chain 15</fullName>
    </recommendedName>
</protein>
<dbReference type="InterPro" id="IPR004009">
    <property type="entry name" value="SH3_Myosin"/>
</dbReference>
<dbReference type="PROSITE" id="PS51456">
    <property type="entry name" value="MYOSIN_MOTOR"/>
    <property type="match status" value="1"/>
</dbReference>
<comment type="caution">
    <text evidence="20">The sequence shown here is derived from an EMBL/GenBank/DDBJ whole genome shotgun (WGS) entry which is preliminary data.</text>
</comment>
<dbReference type="GO" id="GO:0005516">
    <property type="term" value="F:calmodulin binding"/>
    <property type="evidence" value="ECO:0007669"/>
    <property type="project" value="UniProtKB-KW"/>
</dbReference>
<keyword evidence="21" id="KW-1185">Reference proteome</keyword>
<dbReference type="FunFam" id="3.40.850.10:FF:000101">
    <property type="entry name" value="Slow myosin heavy chain 2"/>
    <property type="match status" value="1"/>
</dbReference>
<dbReference type="GO" id="GO:0007018">
    <property type="term" value="P:microtubule-based movement"/>
    <property type="evidence" value="ECO:0007669"/>
    <property type="project" value="InterPro"/>
</dbReference>
<evidence type="ECO:0000313" key="20">
    <source>
        <dbReference type="EMBL" id="MXQ81184.1"/>
    </source>
</evidence>
<dbReference type="SMART" id="SM00129">
    <property type="entry name" value="KISc"/>
    <property type="match status" value="1"/>
</dbReference>
<name>A0A6B0R016_9CETA</name>
<feature type="region of interest" description="Disordered" evidence="16">
    <location>
        <begin position="2046"/>
        <end position="2065"/>
    </location>
</feature>
<evidence type="ECO:0000256" key="10">
    <source>
        <dbReference type="ARBA" id="ARBA00023179"/>
    </source>
</evidence>
<evidence type="ECO:0000256" key="9">
    <source>
        <dbReference type="ARBA" id="ARBA00023175"/>
    </source>
</evidence>
<dbReference type="GO" id="GO:0005524">
    <property type="term" value="F:ATP binding"/>
    <property type="evidence" value="ECO:0007669"/>
    <property type="project" value="UniProtKB-UniRule"/>
</dbReference>
<dbReference type="FunFam" id="1.20.5.340:FF:000019">
    <property type="entry name" value="Myosin heavy chain, isoform G"/>
    <property type="match status" value="1"/>
</dbReference>
<dbReference type="PROSITE" id="PS50067">
    <property type="entry name" value="KINESIN_MOTOR_2"/>
    <property type="match status" value="1"/>
</dbReference>
<dbReference type="SUPFAM" id="SSF90257">
    <property type="entry name" value="Myosin rod fragments"/>
    <property type="match status" value="4"/>
</dbReference>
<feature type="region of interest" description="Actin-binding" evidence="14">
    <location>
        <begin position="774"/>
        <end position="796"/>
    </location>
</feature>
<feature type="coiled-coil region" evidence="15">
    <location>
        <begin position="1315"/>
        <end position="1405"/>
    </location>
</feature>
<dbReference type="FunFam" id="1.20.120.720:FF:000001">
    <property type="entry name" value="Myosin heavy chain, muscle"/>
    <property type="match status" value="1"/>
</dbReference>
<feature type="coiled-coil region" evidence="15">
    <location>
        <begin position="1452"/>
        <end position="1536"/>
    </location>
</feature>
<gene>
    <name evidence="20" type="ORF">E5288_WYG012761</name>
</gene>
<dbReference type="FunFam" id="1.20.5.370:FF:000008">
    <property type="entry name" value="Myosin heavy chain"/>
    <property type="match status" value="1"/>
</dbReference>
<dbReference type="PROSITE" id="PS00411">
    <property type="entry name" value="KINESIN_MOTOR_1"/>
    <property type="match status" value="1"/>
</dbReference>
<comment type="similarity">
    <text evidence="1 14">Belongs to the TRAFAC class myosin-kinesin ATPase superfamily. Myosin family.</text>
</comment>
<evidence type="ECO:0000256" key="6">
    <source>
        <dbReference type="ARBA" id="ARBA00022860"/>
    </source>
</evidence>
<dbReference type="InterPro" id="IPR001609">
    <property type="entry name" value="Myosin_head_motor_dom-like"/>
</dbReference>
<dbReference type="GO" id="GO:0032982">
    <property type="term" value="C:myosin filament"/>
    <property type="evidence" value="ECO:0007669"/>
    <property type="project" value="UniProtKB-KW"/>
</dbReference>
<dbReference type="Gene3D" id="1.20.58.60">
    <property type="match status" value="1"/>
</dbReference>
<dbReference type="Proteomes" id="UP000322234">
    <property type="component" value="Unassembled WGS sequence"/>
</dbReference>
<evidence type="ECO:0000313" key="21">
    <source>
        <dbReference type="Proteomes" id="UP000322234"/>
    </source>
</evidence>
<dbReference type="GO" id="GO:0000146">
    <property type="term" value="F:microfilament motor activity"/>
    <property type="evidence" value="ECO:0007669"/>
    <property type="project" value="TreeGrafter"/>
</dbReference>
<dbReference type="Pfam" id="PF02736">
    <property type="entry name" value="Myosin_N"/>
    <property type="match status" value="1"/>
</dbReference>
<dbReference type="EMBL" id="VBQZ03000006">
    <property type="protein sequence ID" value="MXQ81184.1"/>
    <property type="molecule type" value="Genomic_DNA"/>
</dbReference>
<evidence type="ECO:0000256" key="14">
    <source>
        <dbReference type="PROSITE-ProRule" id="PRU00782"/>
    </source>
</evidence>
<dbReference type="SUPFAM" id="SSF52540">
    <property type="entry name" value="P-loop containing nucleoside triphosphate hydrolases"/>
    <property type="match status" value="2"/>
</dbReference>
<dbReference type="Pfam" id="PF00225">
    <property type="entry name" value="Kinesin"/>
    <property type="match status" value="1"/>
</dbReference>
<keyword evidence="6" id="KW-0112">Calmodulin-binding</keyword>
<sequence length="2095" mass="239500">MFQSPVRKRLAYQNWAVIRTAQNERSSCSHSVFQLQISGEHAGRGLQCVAPLSLVDLAGSEQLDPGLSLGPGEQEHLLETQAINSSLSTLGLVTMALSNKESHGPYCNSKLTYLGQNSLGGSAKILMFVNISPLEENVSKSLNSLHFASKVNQCVIGKKKCWIHDEKNAYVEAEIKGSGGDGRLLVETTDGKHLSVKEDEIQQMNPPEFEMIEDMAMLTHLNEASVLHALRRRYDHWMIYTYSGLSCVSINPHKQLPVYHKAVAAAYKGRRRSDAPPHIFAVANNAFQDMLHSKCLPYKMKGESGAGKTVNTKHIIQYFATVATTGESKEKLETLQDQIKQVNPVLEAFGNAKTLRNDNSSRFGKFIRMHFCARGKLSSADIDIYLLEKSRVIFQQPGERNYHIFYQILSGKKELRDVCLVSENPSDFHFCSHGTVAVESLDDAEELLATDQAMDILGFLPDEKYGSYKLAGAILHFGNMKFKQKPREEQVEADGTENAGKAAFLMGINSSELVKGLIHPRIKVGNEYVTRSQNVEQVTYAVGALSKSIYERMFKWLVARINRVLDAKLSRQFFIGILDITGFEMLDYNSLEQLCINFTNEKLQQFFNQHTLVLEQEEYRREGIDWVSIDFGLDLQACVDLVEKPMGIFSILEEECMFHQATDVTFNTKLFDNHFGKSVHFQKPKPDNKKKYEADFELVHYAGVVPYNISGWLEKNKDFLNETVVAIFQKSSNRLLANLFENYISTNTALQFGEKKRKKGASFQMVASLHKENLNKLMTKLKSTAPHFVRCINPNVNKTPGVMDPYLVLQQLRCNGVLEGITICREGFPHRLLYADFKQRYYILNPRVFPKSKFASNRKAAEELLDSLEIDHTQYRFGITKVTREPQRMHLEKSGRKICISENTHENAIIRLLQLLLTCFSFFPPNPQFRDALLLIQWNIRAFIAVKSWPWMRLFFEIKPLVRSAGMGKEGAGLKEECMQLQKALEKSESQREELKSKQVSLLQEKNDLLLQLQAERETLANVEEQCELLIKSKIQLEASVKALSARVEEEEEINSKLTARGQKLEDECSELKKEIDDLETLLAKSQKEKHATELKVKNLLEEVESLNEDVSKLHRAARAAQETHQQTLEDLRNEEEKVHTLSKAKLTLEQRVNELEGALEQESKARMNCEKEKCKVEGELKLNQESMDDLESRQLQLAEKLRRKELEMNQMRSKVENEKSLVAQLQKTVKEFQTQIQLLKEELEAERTTRAKVERERANLIRELEDMNERLEEAGGVSSAQLEITKKQETKFQKLRRDLEEATLHFEATSASLKKRHADSLAELESQVENLQQVKQTLEKDKSDLELEVNDLLIHVEQMTRAKANAEKLCSLYEERLKEANAKLDEVTQLANDVTAQKTKLRSENGKFLMLFFFFATISKVSFSCPVLSTDYSLLSKETNSKCDHALAQAVKSAKRDCDLLREQYEEEQAAKAELLQALLKGNAEMVKWRTKYEDDTIQRAEDLEDAKKKLALRLQEAAEAMGVANARNASLERARLRLQLELGDTLSDLGQARSAAAALNQKQQHFDKSLDDWRRKHEESQAMLDASKKEARALSIQLLELRHSYEEGTMSQEALRRENKHLKEEISDLTNQVREGKKNLSKMEKVKKQIEQEKNEVQMALEEAEGALERNESKVLRLQLELSDTKAELERKLSEKDEEIENFRKKQQCAIDSLQSSLDSEARCRIEATRLKRSMEGDLTEMELQLSCASRQASEATKSLGQLQTQVKDLQVQVNDSTCMNSELKEQVAVAERRNALLQAEVEELRSLQEQTERSRRLAEEELLEATEKINLFHAQNTSLLSQKKKLEVDVARMQKEAEEAMQGCQNAEEKAKKAATEIANMSEALKKEQDTNAHLERMRKNMEQTIKDLQERLDDAEQTAIVGNRKQIQKLESRVRELEAELESEVQRNSEAQRGAHRLERCIKELTHQVEEDKKNMSRMQTLMDNLQLKVQSYKQQIESAEAEANQYRSKYKKQQHELNEAKERAEIAESQVNKLKMKAKEFGKKLEGPPTATKLPIQRPPKLEQLSQQALLGLLLNKTNRKSIAARKVTR</sequence>
<dbReference type="InterPro" id="IPR019821">
    <property type="entry name" value="Kinesin_motor_CS"/>
</dbReference>